<gene>
    <name evidence="2" type="ORF">D3H65_05220</name>
</gene>
<dbReference type="RefSeq" id="WP_119049250.1">
    <property type="nucleotide sequence ID" value="NZ_CP032157.1"/>
</dbReference>
<dbReference type="AlphaFoldDB" id="A0A3B7MGD3"/>
<proteinExistence type="predicted"/>
<evidence type="ECO:0000313" key="2">
    <source>
        <dbReference type="EMBL" id="AXY73412.1"/>
    </source>
</evidence>
<evidence type="ECO:0008006" key="4">
    <source>
        <dbReference type="Google" id="ProtNLM"/>
    </source>
</evidence>
<accession>A0A3B7MGD3</accession>
<feature type="signal peptide" evidence="1">
    <location>
        <begin position="1"/>
        <end position="17"/>
    </location>
</feature>
<feature type="chain" id="PRO_5017631591" description="DUF4136 domain-containing protein" evidence="1">
    <location>
        <begin position="18"/>
        <end position="210"/>
    </location>
</feature>
<protein>
    <recommendedName>
        <fullName evidence="4">DUF4136 domain-containing protein</fullName>
    </recommendedName>
</protein>
<dbReference type="OrthoDB" id="6077795at2"/>
<dbReference type="PROSITE" id="PS51257">
    <property type="entry name" value="PROKAR_LIPOPROTEIN"/>
    <property type="match status" value="1"/>
</dbReference>
<sequence length="210" mass="24001">MKKLIVPASMAIMILLAACSSTKVTSSWKSDEANKLNYRQVLVLGLMPNKDRSIRMNMENELAEELKGSGVNAIAASTVFSPNQLNNMNEQRALRFLRNKGYDAVMTIVLLDKAKEKNYVPGNVSYQPYGGYYSRFWGYYRTVYGRVYTPGYYTTSTNYFWESNLYSVADNKMLYSVQSKSFDPSEDKIGRDYAKQITRDMLKQGVLVKK</sequence>
<reference evidence="2 3" key="1">
    <citation type="submission" date="2018-09" db="EMBL/GenBank/DDBJ databases">
        <title>Genome sequencing of strain 6GH32-13.</title>
        <authorList>
            <person name="Weon H.-Y."/>
            <person name="Heo J."/>
            <person name="Kwon S.-W."/>
        </authorList>
    </citation>
    <scope>NUCLEOTIDE SEQUENCE [LARGE SCALE GENOMIC DNA]</scope>
    <source>
        <strain evidence="2 3">5GH32-13</strain>
    </source>
</reference>
<evidence type="ECO:0000256" key="1">
    <source>
        <dbReference type="SAM" id="SignalP"/>
    </source>
</evidence>
<dbReference type="Proteomes" id="UP000263900">
    <property type="component" value="Chromosome"/>
</dbReference>
<name>A0A3B7MGD3_9BACT</name>
<dbReference type="KEGG" id="pseg:D3H65_05220"/>
<organism evidence="2 3">
    <name type="scientific">Paraflavitalea soli</name>
    <dbReference type="NCBI Taxonomy" id="2315862"/>
    <lineage>
        <taxon>Bacteria</taxon>
        <taxon>Pseudomonadati</taxon>
        <taxon>Bacteroidota</taxon>
        <taxon>Chitinophagia</taxon>
        <taxon>Chitinophagales</taxon>
        <taxon>Chitinophagaceae</taxon>
        <taxon>Paraflavitalea</taxon>
    </lineage>
</organism>
<keyword evidence="3" id="KW-1185">Reference proteome</keyword>
<dbReference type="EMBL" id="CP032157">
    <property type="protein sequence ID" value="AXY73412.1"/>
    <property type="molecule type" value="Genomic_DNA"/>
</dbReference>
<evidence type="ECO:0000313" key="3">
    <source>
        <dbReference type="Proteomes" id="UP000263900"/>
    </source>
</evidence>
<keyword evidence="1" id="KW-0732">Signal</keyword>